<proteinExistence type="predicted"/>
<gene>
    <name evidence="1" type="ORF">AFUS01_LOCUS4119</name>
</gene>
<reference evidence="1" key="1">
    <citation type="submission" date="2021-06" db="EMBL/GenBank/DDBJ databases">
        <authorList>
            <person name="Hodson N. C."/>
            <person name="Mongue J. A."/>
            <person name="Jaron S. K."/>
        </authorList>
    </citation>
    <scope>NUCLEOTIDE SEQUENCE</scope>
</reference>
<dbReference type="Proteomes" id="UP000708208">
    <property type="component" value="Unassembled WGS sequence"/>
</dbReference>
<accession>A0A8J2NQC8</accession>
<comment type="caution">
    <text evidence="1">The sequence shown here is derived from an EMBL/GenBank/DDBJ whole genome shotgun (WGS) entry which is preliminary data.</text>
</comment>
<dbReference type="AlphaFoldDB" id="A0A8J2NQC8"/>
<sequence>KTKVVITYVEPGQDFENAVFGAP</sequence>
<name>A0A8J2NQC8_9HEXA</name>
<organism evidence="1 2">
    <name type="scientific">Allacma fusca</name>
    <dbReference type="NCBI Taxonomy" id="39272"/>
    <lineage>
        <taxon>Eukaryota</taxon>
        <taxon>Metazoa</taxon>
        <taxon>Ecdysozoa</taxon>
        <taxon>Arthropoda</taxon>
        <taxon>Hexapoda</taxon>
        <taxon>Collembola</taxon>
        <taxon>Symphypleona</taxon>
        <taxon>Sminthuridae</taxon>
        <taxon>Allacma</taxon>
    </lineage>
</organism>
<protein>
    <submittedName>
        <fullName evidence="1">Uncharacterized protein</fullName>
    </submittedName>
</protein>
<keyword evidence="2" id="KW-1185">Reference proteome</keyword>
<feature type="non-terminal residue" evidence="1">
    <location>
        <position position="23"/>
    </location>
</feature>
<evidence type="ECO:0000313" key="1">
    <source>
        <dbReference type="EMBL" id="CAG7698765.1"/>
    </source>
</evidence>
<evidence type="ECO:0000313" key="2">
    <source>
        <dbReference type="Proteomes" id="UP000708208"/>
    </source>
</evidence>
<dbReference type="EMBL" id="CAJVCH010025568">
    <property type="protein sequence ID" value="CAG7698765.1"/>
    <property type="molecule type" value="Genomic_DNA"/>
</dbReference>